<evidence type="ECO:0000256" key="1">
    <source>
        <dbReference type="SAM" id="MobiDB-lite"/>
    </source>
</evidence>
<feature type="compositionally biased region" description="Pro residues" evidence="1">
    <location>
        <begin position="20"/>
        <end position="31"/>
    </location>
</feature>
<accession>F8QBV5</accession>
<keyword evidence="3" id="KW-1185">Reference proteome</keyword>
<evidence type="ECO:0000313" key="2">
    <source>
        <dbReference type="EMBL" id="EGN94074.1"/>
    </source>
</evidence>
<feature type="region of interest" description="Disordered" evidence="1">
    <location>
        <begin position="1"/>
        <end position="31"/>
    </location>
</feature>
<protein>
    <submittedName>
        <fullName evidence="2">Uncharacterized protein</fullName>
    </submittedName>
</protein>
<reference evidence="3" key="1">
    <citation type="journal article" date="2011" name="Science">
        <title>The plant cell wall-decomposing machinery underlies the functional diversity of forest fungi.</title>
        <authorList>
            <person name="Eastwood D.C."/>
            <person name="Floudas D."/>
            <person name="Binder M."/>
            <person name="Majcherczyk A."/>
            <person name="Schneider P."/>
            <person name="Aerts A."/>
            <person name="Asiegbu F.O."/>
            <person name="Baker S.E."/>
            <person name="Barry K."/>
            <person name="Bendiksby M."/>
            <person name="Blumentritt M."/>
            <person name="Coutinho P.M."/>
            <person name="Cullen D."/>
            <person name="de Vries R.P."/>
            <person name="Gathman A."/>
            <person name="Goodell B."/>
            <person name="Henrissat B."/>
            <person name="Ihrmark K."/>
            <person name="Kauserud H."/>
            <person name="Kohler A."/>
            <person name="LaButti K."/>
            <person name="Lapidus A."/>
            <person name="Lavin J.L."/>
            <person name="Lee Y.-H."/>
            <person name="Lindquist E."/>
            <person name="Lilly W."/>
            <person name="Lucas S."/>
            <person name="Morin E."/>
            <person name="Murat C."/>
            <person name="Oguiza J.A."/>
            <person name="Park J."/>
            <person name="Pisabarro A.G."/>
            <person name="Riley R."/>
            <person name="Rosling A."/>
            <person name="Salamov A."/>
            <person name="Schmidt O."/>
            <person name="Schmutz J."/>
            <person name="Skrede I."/>
            <person name="Stenlid J."/>
            <person name="Wiebenga A."/>
            <person name="Xie X."/>
            <person name="Kuees U."/>
            <person name="Hibbett D.S."/>
            <person name="Hoffmeister D."/>
            <person name="Hoegberg N."/>
            <person name="Martin F."/>
            <person name="Grigoriev I.V."/>
            <person name="Watkinson S.C."/>
        </authorList>
    </citation>
    <scope>NUCLEOTIDE SEQUENCE [LARGE SCALE GENOMIC DNA]</scope>
    <source>
        <strain evidence="3">strain S7.3</strain>
    </source>
</reference>
<dbReference type="AlphaFoldDB" id="F8QBV5"/>
<dbReference type="EMBL" id="GL945489">
    <property type="protein sequence ID" value="EGN94074.1"/>
    <property type="molecule type" value="Genomic_DNA"/>
</dbReference>
<dbReference type="Proteomes" id="UP000008063">
    <property type="component" value="Unassembled WGS sequence"/>
</dbReference>
<evidence type="ECO:0000313" key="3">
    <source>
        <dbReference type="Proteomes" id="UP000008063"/>
    </source>
</evidence>
<dbReference type="eggNOG" id="ENOG502SC5Q">
    <property type="taxonomic scope" value="Eukaryota"/>
</dbReference>
<feature type="compositionally biased region" description="Polar residues" evidence="1">
    <location>
        <begin position="1"/>
        <end position="10"/>
    </location>
</feature>
<dbReference type="InParanoid" id="F8QBV5"/>
<dbReference type="HOGENOM" id="CLU_2334922_0_0_1"/>
<proteinExistence type="predicted"/>
<gene>
    <name evidence="2" type="ORF">SERLA73DRAFT_126097</name>
</gene>
<organism evidence="3">
    <name type="scientific">Serpula lacrymans var. lacrymans (strain S7.3)</name>
    <name type="common">Dry rot fungus</name>
    <dbReference type="NCBI Taxonomy" id="936435"/>
    <lineage>
        <taxon>Eukaryota</taxon>
        <taxon>Fungi</taxon>
        <taxon>Dikarya</taxon>
        <taxon>Basidiomycota</taxon>
        <taxon>Agaricomycotina</taxon>
        <taxon>Agaricomycetes</taxon>
        <taxon>Agaricomycetidae</taxon>
        <taxon>Boletales</taxon>
        <taxon>Coniophorineae</taxon>
        <taxon>Serpulaceae</taxon>
        <taxon>Serpula</taxon>
    </lineage>
</organism>
<sequence length="98" mass="11636">MTIKNTQASEATRRRRLSHPPHPAPPPPPPHLDMRMYDDYMQQLQSLILPDDLDEDPTYEEDEDVYDPEVRTANSAYRRRSTRRSRMETIVRSRHFVS</sequence>
<name>F8QBV5_SERL3</name>